<protein>
    <recommendedName>
        <fullName evidence="8">Xylan alpha-1,2-glucuronidase</fullName>
        <ecNumber evidence="8">3.2.1.131</ecNumber>
    </recommendedName>
</protein>
<dbReference type="InterPro" id="IPR029018">
    <property type="entry name" value="Hex-like_dom2"/>
</dbReference>
<feature type="domain" description="Alpha glucuronidase N-terminal" evidence="9">
    <location>
        <begin position="10"/>
        <end position="96"/>
    </location>
</feature>
<dbReference type="GO" id="GO:0046559">
    <property type="term" value="F:alpha-glucuronidase activity"/>
    <property type="evidence" value="ECO:0007669"/>
    <property type="project" value="UniProtKB-EC"/>
</dbReference>
<dbReference type="Gene3D" id="3.20.20.80">
    <property type="entry name" value="Glycosidases"/>
    <property type="match status" value="1"/>
</dbReference>
<organism evidence="12 13">
    <name type="scientific">Caldalkalibacillus horti</name>
    <dbReference type="NCBI Taxonomy" id="77523"/>
    <lineage>
        <taxon>Bacteria</taxon>
        <taxon>Bacillati</taxon>
        <taxon>Bacillota</taxon>
        <taxon>Bacilli</taxon>
        <taxon>Bacillales</taxon>
        <taxon>Bacillaceae</taxon>
        <taxon>Caldalkalibacillus</taxon>
    </lineage>
</organism>
<evidence type="ECO:0000256" key="4">
    <source>
        <dbReference type="ARBA" id="ARBA00023277"/>
    </source>
</evidence>
<evidence type="ECO:0000256" key="3">
    <source>
        <dbReference type="ARBA" id="ARBA00022801"/>
    </source>
</evidence>
<evidence type="ECO:0000259" key="9">
    <source>
        <dbReference type="Pfam" id="PF03648"/>
    </source>
</evidence>
<dbReference type="Pfam" id="PF07488">
    <property type="entry name" value="Glyco_hydro_67M"/>
    <property type="match status" value="1"/>
</dbReference>
<dbReference type="InterPro" id="IPR011099">
    <property type="entry name" value="Glyco_hydro_67_C"/>
</dbReference>
<dbReference type="InterPro" id="IPR011395">
    <property type="entry name" value="Glyco_hydro_67_aGlcAse"/>
</dbReference>
<keyword evidence="6 8" id="KW-0624">Polysaccharide degradation</keyword>
<evidence type="ECO:0000256" key="1">
    <source>
        <dbReference type="ARBA" id="ARBA00008833"/>
    </source>
</evidence>
<dbReference type="InterPro" id="IPR011100">
    <property type="entry name" value="Glyco_hydro_67_cat"/>
</dbReference>
<dbReference type="InterPro" id="IPR005154">
    <property type="entry name" value="Glyco_hydro_67_aGlcAse_N"/>
</dbReference>
<evidence type="ECO:0000256" key="6">
    <source>
        <dbReference type="ARBA" id="ARBA00023326"/>
    </source>
</evidence>
<evidence type="ECO:0000313" key="13">
    <source>
        <dbReference type="Proteomes" id="UP001235840"/>
    </source>
</evidence>
<dbReference type="Proteomes" id="UP001235840">
    <property type="component" value="Unassembled WGS sequence"/>
</dbReference>
<name>A0ABT9W2K0_9BACI</name>
<comment type="caution">
    <text evidence="12">The sequence shown here is derived from an EMBL/GenBank/DDBJ whole genome shotgun (WGS) entry which is preliminary data.</text>
</comment>
<evidence type="ECO:0000256" key="2">
    <source>
        <dbReference type="ARBA" id="ARBA00022651"/>
    </source>
</evidence>
<keyword evidence="5 7" id="KW-0326">Glycosidase</keyword>
<evidence type="ECO:0000313" key="12">
    <source>
        <dbReference type="EMBL" id="MDQ0167463.1"/>
    </source>
</evidence>
<feature type="domain" description="Glycosyl hydrolase family 67 catalytic" evidence="11">
    <location>
        <begin position="169"/>
        <end position="496"/>
    </location>
</feature>
<sequence length="722" mass="82584">MQLEKCWDQGWLRYHLVQDQERLKEYNQLFTQIVLMKEGSAAGLVDESSILSSAVKELEQGIKQMVGTKPSIDAEVKLDGFIWLATFEQIEAALSDERMASRATELQNPVPEQDIRVSMDEIEALKKRQKSTDGYVLESFLFRGKKGLLLLANSESGLLYAAFHLLRLVQMEQSLDGLKIVESPKNQLRMLNHWDNMDGSIERGYAGQSIFFERNRFVADKGRIKDYARLLSSVGINAITINNVNVHAVETKLITSEYLAEVGQVASIFRRYGVQLFLSINYASPIQLGDLDTADPLDERVKLWWKEKIKEVYDVIPDFGGVLVKADSEHRPGPFTYNRTHADGANMLAEALRPYGGIVLWRCFVYNCMQDWRDRRTDRARAAYDHFQPLDGQFADNVVLQIKNGPMDFQVREPVSPLFGSMPNTNQILEFQITQEYTGQQKHVCYLLPQWKEILGFDTYAKGKGTLVQDIMSGDTYGYRYSGITAVANVGADSNWTGHTLAQANLYGYGRLIWNTTLSSETIADEWIRLTLTADKYAVQLIKQMLLDSWSIYEQYTSPLGVGWMVNPEHHYGPNVDGYEYSVWGTYHYADHQGVGVNRTKKNGTGYTEQYHTENAQLFEALGSCPDELLLFFHHVSYTHVLHSGKTVIQHIYDTHFEGAECAHQLLVQWLTLEDKIEPVIFEHVKGRLIEQSEHAKEWCDRINSYFYRKSGIADTQNRLIY</sequence>
<evidence type="ECO:0000256" key="7">
    <source>
        <dbReference type="PIRNR" id="PIRNR029900"/>
    </source>
</evidence>
<evidence type="ECO:0000256" key="8">
    <source>
        <dbReference type="RuleBase" id="RU361198"/>
    </source>
</evidence>
<comment type="catalytic activity">
    <reaction evidence="8">
        <text>Hydrolysis of (1-&gt;2)-alpha-D-(4-O-methyl)glucuronosyl links in the main chain of hardwood xylans.</text>
        <dbReference type="EC" id="3.2.1.131"/>
    </reaction>
</comment>
<comment type="subunit">
    <text evidence="8">Homodimer.</text>
</comment>
<dbReference type="PIRSF" id="PIRSF029900">
    <property type="entry name" value="Alpha-glucuronds"/>
    <property type="match status" value="1"/>
</dbReference>
<dbReference type="SUPFAM" id="SSF55545">
    <property type="entry name" value="beta-N-acetylhexosaminidase-like domain"/>
    <property type="match status" value="1"/>
</dbReference>
<accession>A0ABT9W2K0</accession>
<proteinExistence type="inferred from homology"/>
<keyword evidence="3 7" id="KW-0378">Hydrolase</keyword>
<dbReference type="InterPro" id="IPR037054">
    <property type="entry name" value="A-glucoronidase_C_sf"/>
</dbReference>
<gene>
    <name evidence="12" type="ORF">J2S11_003388</name>
</gene>
<reference evidence="12 13" key="1">
    <citation type="submission" date="2023-07" db="EMBL/GenBank/DDBJ databases">
        <title>Genomic Encyclopedia of Type Strains, Phase IV (KMG-IV): sequencing the most valuable type-strain genomes for metagenomic binning, comparative biology and taxonomic classification.</title>
        <authorList>
            <person name="Goeker M."/>
        </authorList>
    </citation>
    <scope>NUCLEOTIDE SEQUENCE [LARGE SCALE GENOMIC DNA]</scope>
    <source>
        <strain evidence="12 13">DSM 12751</strain>
    </source>
</reference>
<evidence type="ECO:0000256" key="5">
    <source>
        <dbReference type="ARBA" id="ARBA00023295"/>
    </source>
</evidence>
<evidence type="ECO:0000259" key="10">
    <source>
        <dbReference type="Pfam" id="PF07477"/>
    </source>
</evidence>
<dbReference type="Pfam" id="PF07477">
    <property type="entry name" value="Glyco_hydro_67C"/>
    <property type="match status" value="1"/>
</dbReference>
<dbReference type="PANTHER" id="PTHR39207">
    <property type="entry name" value="ALPHA-GLUCURONIDASE A"/>
    <property type="match status" value="1"/>
</dbReference>
<dbReference type="EMBL" id="JAUSTY010000016">
    <property type="protein sequence ID" value="MDQ0167463.1"/>
    <property type="molecule type" value="Genomic_DNA"/>
</dbReference>
<keyword evidence="2 7" id="KW-0858">Xylan degradation</keyword>
<feature type="domain" description="Glycosyl hydrolase family 67 C-terminal" evidence="10">
    <location>
        <begin position="497"/>
        <end position="719"/>
    </location>
</feature>
<dbReference type="SUPFAM" id="SSF51445">
    <property type="entry name" value="(Trans)glycosidases"/>
    <property type="match status" value="1"/>
</dbReference>
<keyword evidence="13" id="KW-1185">Reference proteome</keyword>
<keyword evidence="4 8" id="KW-0119">Carbohydrate metabolism</keyword>
<dbReference type="Pfam" id="PF03648">
    <property type="entry name" value="Glyco_hydro_67N"/>
    <property type="match status" value="1"/>
</dbReference>
<dbReference type="InterPro" id="IPR017853">
    <property type="entry name" value="GH"/>
</dbReference>
<evidence type="ECO:0000259" key="11">
    <source>
        <dbReference type="Pfam" id="PF07488"/>
    </source>
</evidence>
<dbReference type="EC" id="3.2.1.131" evidence="8"/>
<comment type="similarity">
    <text evidence="1 7 8">Belongs to the glycosyl hydrolase 67 family.</text>
</comment>
<dbReference type="Gene3D" id="3.30.379.10">
    <property type="entry name" value="Chitobiase/beta-hexosaminidase domain 2-like"/>
    <property type="match status" value="1"/>
</dbReference>
<dbReference type="PANTHER" id="PTHR39207:SF1">
    <property type="entry name" value="ALPHA-GLUCURONIDASE A"/>
    <property type="match status" value="1"/>
</dbReference>
<dbReference type="Gene3D" id="3.90.1330.10">
    <property type="entry name" value="Alpha-glucuronidase, C-terminal domain"/>
    <property type="match status" value="1"/>
</dbReference>
<dbReference type="RefSeq" id="WP_307396390.1">
    <property type="nucleotide sequence ID" value="NZ_BAAADK010000001.1"/>
</dbReference>